<dbReference type="InterPro" id="IPR037525">
    <property type="entry name" value="Velvet_dom"/>
</dbReference>
<evidence type="ECO:0000259" key="5">
    <source>
        <dbReference type="PROSITE" id="PS51821"/>
    </source>
</evidence>
<dbReference type="AlphaFoldDB" id="A0AAD5U562"/>
<organism evidence="6 7">
    <name type="scientific">Clydaea vesicula</name>
    <dbReference type="NCBI Taxonomy" id="447962"/>
    <lineage>
        <taxon>Eukaryota</taxon>
        <taxon>Fungi</taxon>
        <taxon>Fungi incertae sedis</taxon>
        <taxon>Chytridiomycota</taxon>
        <taxon>Chytridiomycota incertae sedis</taxon>
        <taxon>Chytridiomycetes</taxon>
        <taxon>Lobulomycetales</taxon>
        <taxon>Lobulomycetaceae</taxon>
        <taxon>Clydaea</taxon>
    </lineage>
</organism>
<keyword evidence="7" id="KW-1185">Reference proteome</keyword>
<dbReference type="InterPro" id="IPR021740">
    <property type="entry name" value="Velvet"/>
</dbReference>
<proteinExistence type="predicted"/>
<dbReference type="Proteomes" id="UP001211065">
    <property type="component" value="Unassembled WGS sequence"/>
</dbReference>
<protein>
    <recommendedName>
        <fullName evidence="5">Velvet domain-containing protein</fullName>
    </recommendedName>
</protein>
<dbReference type="Gene3D" id="2.60.40.3960">
    <property type="entry name" value="Velvet domain"/>
    <property type="match status" value="1"/>
</dbReference>
<dbReference type="PROSITE" id="PS51821">
    <property type="entry name" value="VELVET"/>
    <property type="match status" value="1"/>
</dbReference>
<evidence type="ECO:0000256" key="3">
    <source>
        <dbReference type="ARBA" id="ARBA00023163"/>
    </source>
</evidence>
<comment type="caution">
    <text evidence="6">The sequence shown here is derived from an EMBL/GenBank/DDBJ whole genome shotgun (WGS) entry which is preliminary data.</text>
</comment>
<dbReference type="PANTHER" id="PTHR33572">
    <property type="entry name" value="SPORE DEVELOPMENT REGULATOR VOSA"/>
    <property type="match status" value="1"/>
</dbReference>
<keyword evidence="2" id="KW-0805">Transcription regulation</keyword>
<dbReference type="PANTHER" id="PTHR33572:SF3">
    <property type="entry name" value="VELVET COMPLEX SUBUNIT B"/>
    <property type="match status" value="1"/>
</dbReference>
<dbReference type="EMBL" id="JADGJW010000195">
    <property type="protein sequence ID" value="KAJ3222034.1"/>
    <property type="molecule type" value="Genomic_DNA"/>
</dbReference>
<dbReference type="Pfam" id="PF11754">
    <property type="entry name" value="Velvet"/>
    <property type="match status" value="1"/>
</dbReference>
<feature type="domain" description="Velvet" evidence="5">
    <location>
        <begin position="1"/>
        <end position="127"/>
    </location>
</feature>
<dbReference type="InterPro" id="IPR038491">
    <property type="entry name" value="Velvet_dom_sf"/>
</dbReference>
<gene>
    <name evidence="6" type="ORF">HK099_002772</name>
</gene>
<keyword evidence="3" id="KW-0804">Transcription</keyword>
<accession>A0AAD5U562</accession>
<evidence type="ECO:0000256" key="1">
    <source>
        <dbReference type="ARBA" id="ARBA00004123"/>
    </source>
</evidence>
<reference evidence="6" key="1">
    <citation type="submission" date="2020-05" db="EMBL/GenBank/DDBJ databases">
        <title>Phylogenomic resolution of chytrid fungi.</title>
        <authorList>
            <person name="Stajich J.E."/>
            <person name="Amses K."/>
            <person name="Simmons R."/>
            <person name="Seto K."/>
            <person name="Myers J."/>
            <person name="Bonds A."/>
            <person name="Quandt C.A."/>
            <person name="Barry K."/>
            <person name="Liu P."/>
            <person name="Grigoriev I."/>
            <person name="Longcore J.E."/>
            <person name="James T.Y."/>
        </authorList>
    </citation>
    <scope>NUCLEOTIDE SEQUENCE</scope>
    <source>
        <strain evidence="6">JEL0476</strain>
    </source>
</reference>
<sequence>MSASLYDERGIECLDYAQTHISKDFPNLLGQRIESPLTLRDDRGSWGTYFVFKDLSVRSPGNYTLKFRLYDLESKNFPNTLAVKTPIRIQLSTSVFSIFKPKDFTGMAVSTELTKTFRNQGVKLSIRNKALHQT</sequence>
<evidence type="ECO:0000256" key="4">
    <source>
        <dbReference type="ARBA" id="ARBA00023242"/>
    </source>
</evidence>
<name>A0AAD5U562_9FUNG</name>
<comment type="subcellular location">
    <subcellularLocation>
        <location evidence="1">Nucleus</location>
    </subcellularLocation>
</comment>
<dbReference type="GO" id="GO:0005634">
    <property type="term" value="C:nucleus"/>
    <property type="evidence" value="ECO:0007669"/>
    <property type="project" value="UniProtKB-SubCell"/>
</dbReference>
<evidence type="ECO:0000256" key="2">
    <source>
        <dbReference type="ARBA" id="ARBA00023015"/>
    </source>
</evidence>
<keyword evidence="4" id="KW-0539">Nucleus</keyword>
<evidence type="ECO:0000313" key="7">
    <source>
        <dbReference type="Proteomes" id="UP001211065"/>
    </source>
</evidence>
<evidence type="ECO:0000313" key="6">
    <source>
        <dbReference type="EMBL" id="KAJ3222034.1"/>
    </source>
</evidence>